<keyword evidence="1" id="KW-0812">Transmembrane</keyword>
<keyword evidence="1" id="KW-1133">Transmembrane helix</keyword>
<feature type="transmembrane region" description="Helical" evidence="1">
    <location>
        <begin position="169"/>
        <end position="187"/>
    </location>
</feature>
<feature type="transmembrane region" description="Helical" evidence="1">
    <location>
        <begin position="32"/>
        <end position="51"/>
    </location>
</feature>
<dbReference type="InterPro" id="IPR003675">
    <property type="entry name" value="Rce1/LyrA-like_dom"/>
</dbReference>
<evidence type="ECO:0000313" key="3">
    <source>
        <dbReference type="EMBL" id="WEX80310.1"/>
    </source>
</evidence>
<evidence type="ECO:0000256" key="1">
    <source>
        <dbReference type="SAM" id="Phobius"/>
    </source>
</evidence>
<keyword evidence="3" id="KW-0482">Metalloprotease</keyword>
<feature type="transmembrane region" description="Helical" evidence="1">
    <location>
        <begin position="194"/>
        <end position="214"/>
    </location>
</feature>
<evidence type="ECO:0000313" key="4">
    <source>
        <dbReference type="Proteomes" id="UP001235547"/>
    </source>
</evidence>
<feature type="domain" description="CAAX prenyl protease 2/Lysostaphin resistance protein A-like" evidence="2">
    <location>
        <begin position="114"/>
        <end position="204"/>
    </location>
</feature>
<protein>
    <submittedName>
        <fullName evidence="3">CPBP family intramembrane metalloprotease</fullName>
    </submittedName>
</protein>
<accession>A0ABY8CNU1</accession>
<gene>
    <name evidence="3" type="ORF">PYH38_001730</name>
</gene>
<keyword evidence="3" id="KW-0645">Protease</keyword>
<dbReference type="GO" id="GO:0008237">
    <property type="term" value="F:metallopeptidase activity"/>
    <property type="evidence" value="ECO:0007669"/>
    <property type="project" value="UniProtKB-KW"/>
</dbReference>
<dbReference type="EMBL" id="CP120370">
    <property type="protein sequence ID" value="WEX80310.1"/>
    <property type="molecule type" value="Genomic_DNA"/>
</dbReference>
<keyword evidence="1" id="KW-0472">Membrane</keyword>
<name>A0ABY8CNU1_9HYPH</name>
<organism evidence="3 4">
    <name type="scientific">Sinorhizobium numidicum</name>
    <dbReference type="NCBI Taxonomy" id="680248"/>
    <lineage>
        <taxon>Bacteria</taxon>
        <taxon>Pseudomonadati</taxon>
        <taxon>Pseudomonadota</taxon>
        <taxon>Alphaproteobacteria</taxon>
        <taxon>Hyphomicrobiales</taxon>
        <taxon>Rhizobiaceae</taxon>
        <taxon>Sinorhizobium/Ensifer group</taxon>
        <taxon>Sinorhizobium</taxon>
    </lineage>
</organism>
<proteinExistence type="predicted"/>
<dbReference type="InterPro" id="IPR052710">
    <property type="entry name" value="CAAX_protease"/>
</dbReference>
<dbReference type="Proteomes" id="UP001235547">
    <property type="component" value="Chromosome 2"/>
</dbReference>
<feature type="transmembrane region" description="Helical" evidence="1">
    <location>
        <begin position="114"/>
        <end position="133"/>
    </location>
</feature>
<dbReference type="Pfam" id="PF02517">
    <property type="entry name" value="Rce1-like"/>
    <property type="match status" value="1"/>
</dbReference>
<feature type="transmembrane region" description="Helical" evidence="1">
    <location>
        <begin position="71"/>
        <end position="94"/>
    </location>
</feature>
<keyword evidence="4" id="KW-1185">Reference proteome</keyword>
<dbReference type="PANTHER" id="PTHR36435:SF1">
    <property type="entry name" value="CAAX AMINO TERMINAL PROTEASE FAMILY PROTEIN"/>
    <property type="match status" value="1"/>
</dbReference>
<sequence>MAWLAVQALVIVVLFAPMSVSVETFASHALPVSLAAIASVPAELAVIWLAVRLRGWRFADYLALVWPDRRFLILGLFCIAVLLPLIDLSSYLSGQSIVPDFMRDLYRTARRSNTIWLLAIAVIVAAPLAEELVFRGFMFRGLLSARVGAWGAILIPSTIWTGMHIQYSPFYLMQILALGLLFGWLRWRSGSTALPLVLHAIVNLGSLIEVAFIVEGLS</sequence>
<reference evidence="3 4" key="1">
    <citation type="submission" date="2023-03" db="EMBL/GenBank/DDBJ databases">
        <authorList>
            <person name="Kaur S."/>
            <person name="Espinosa-Saiz D."/>
            <person name="Velazquez E."/>
            <person name="Menendez E."/>
            <person name="diCenzo G.C."/>
        </authorList>
    </citation>
    <scope>NUCLEOTIDE SEQUENCE [LARGE SCALE GENOMIC DNA]</scope>
    <source>
        <strain evidence="3 4">LMG 27395</strain>
    </source>
</reference>
<dbReference type="PANTHER" id="PTHR36435">
    <property type="entry name" value="SLR1288 PROTEIN"/>
    <property type="match status" value="1"/>
</dbReference>
<dbReference type="RefSeq" id="WP_280731011.1">
    <property type="nucleotide sequence ID" value="NZ_CP120367.1"/>
</dbReference>
<evidence type="ECO:0000259" key="2">
    <source>
        <dbReference type="Pfam" id="PF02517"/>
    </source>
</evidence>
<keyword evidence="3" id="KW-0378">Hydrolase</keyword>